<reference evidence="17 18" key="1">
    <citation type="submission" date="2017-12" db="EMBL/GenBank/DDBJ databases">
        <authorList>
            <person name="Pombert J.-F."/>
            <person name="Haag K.L."/>
            <person name="Ebert D."/>
        </authorList>
    </citation>
    <scope>NUCLEOTIDE SEQUENCE [LARGE SCALE GENOMIC DNA]</scope>
    <source>
        <strain evidence="17">IL-BN-2</strain>
    </source>
</reference>
<comment type="catalytic activity">
    <reaction evidence="13">
        <text>a di-trans,poly-cis-dolichyl beta-D-mannosyl phosphate + L-seryl-[protein] = 3-O-(alpha-D-mannosyl)-L-seryl-[protein] + a di-trans,poly-cis-dolichyl phosphate + H(+)</text>
        <dbReference type="Rhea" id="RHEA:17377"/>
        <dbReference type="Rhea" id="RHEA-COMP:9863"/>
        <dbReference type="Rhea" id="RHEA-COMP:13546"/>
        <dbReference type="Rhea" id="RHEA-COMP:19498"/>
        <dbReference type="Rhea" id="RHEA-COMP:19501"/>
        <dbReference type="ChEBI" id="CHEBI:15378"/>
        <dbReference type="ChEBI" id="CHEBI:29999"/>
        <dbReference type="ChEBI" id="CHEBI:57683"/>
        <dbReference type="ChEBI" id="CHEBI:58211"/>
        <dbReference type="ChEBI" id="CHEBI:137321"/>
        <dbReference type="EC" id="2.4.1.109"/>
    </reaction>
</comment>
<feature type="compositionally biased region" description="Basic and acidic residues" evidence="14">
    <location>
        <begin position="518"/>
        <end position="537"/>
    </location>
</feature>
<feature type="region of interest" description="Disordered" evidence="14">
    <location>
        <begin position="200"/>
        <end position="230"/>
    </location>
</feature>
<comment type="pathway">
    <text evidence="2">Protein modification; protein glycosylation.</text>
</comment>
<dbReference type="GO" id="GO:0005789">
    <property type="term" value="C:endoplasmic reticulum membrane"/>
    <property type="evidence" value="ECO:0007669"/>
    <property type="project" value="UniProtKB-SubCell"/>
</dbReference>
<evidence type="ECO:0000256" key="2">
    <source>
        <dbReference type="ARBA" id="ARBA00004922"/>
    </source>
</evidence>
<evidence type="ECO:0000256" key="15">
    <source>
        <dbReference type="SAM" id="Phobius"/>
    </source>
</evidence>
<comment type="caution">
    <text evidence="17">The sequence shown here is derived from an EMBL/GenBank/DDBJ whole genome shotgun (WGS) entry which is preliminary data.</text>
</comment>
<dbReference type="UniPathway" id="UPA00378"/>
<dbReference type="PROSITE" id="PS50919">
    <property type="entry name" value="MIR"/>
    <property type="match status" value="2"/>
</dbReference>
<dbReference type="SMART" id="SM00472">
    <property type="entry name" value="MIR"/>
    <property type="match status" value="3"/>
</dbReference>
<evidence type="ECO:0000313" key="18">
    <source>
        <dbReference type="Proteomes" id="UP000293045"/>
    </source>
</evidence>
<evidence type="ECO:0000256" key="8">
    <source>
        <dbReference type="ARBA" id="ARBA00022737"/>
    </source>
</evidence>
<keyword evidence="11 15" id="KW-0472">Membrane</keyword>
<evidence type="ECO:0000256" key="7">
    <source>
        <dbReference type="ARBA" id="ARBA00022692"/>
    </source>
</evidence>
<dbReference type="SUPFAM" id="SSF82109">
    <property type="entry name" value="MIR domain"/>
    <property type="match status" value="1"/>
</dbReference>
<gene>
    <name evidence="17" type="ORF">CWI39_0071p0020</name>
</gene>
<comment type="subcellular location">
    <subcellularLocation>
        <location evidence="1">Endoplasmic reticulum membrane</location>
        <topology evidence="1">Multi-pass membrane protein</topology>
    </subcellularLocation>
</comment>
<keyword evidence="6 17" id="KW-0808">Transferase</keyword>
<protein>
    <recommendedName>
        <fullName evidence="4">dolichyl-phosphate-mannose--protein mannosyltransferase</fullName>
        <ecNumber evidence="4">2.4.1.109</ecNumber>
    </recommendedName>
</protein>
<dbReference type="Pfam" id="PF16192">
    <property type="entry name" value="PMT_4TMC"/>
    <property type="match status" value="1"/>
</dbReference>
<feature type="transmembrane region" description="Helical" evidence="15">
    <location>
        <begin position="296"/>
        <end position="320"/>
    </location>
</feature>
<keyword evidence="9" id="KW-0256">Endoplasmic reticulum</keyword>
<sequence length="1076" mass="126165">MNRQFYTSTILFLLDFTIKTFKIENGNFVIWDEAHFGKFAQRYANREFYFDVHPPLGKMMTAVSNVLFNMNREFKFESSEEYPTGTDYPSMRRFHAFISSFIPLLAYLTLINLQFTHFTSLITALLLVFENGMVSISRLILLDSHLLFFTALTTYFLTRYLSRKYLIKDQIINKNLKNICEIIETKPYLDQENEIKSNSSKNLSKNVKTGSNIDKEPKPDPSAIQDKPSNNQTYLNYNPIPTLLFLGLSIGCVLSVKWIGCLTTLYSGLPIIFILYKKLINKDYSLLNFTKKLTALSILLILTPISIYILFFILHFRILIYSGSDDSHMSSLFQSRLVNSEIGTVNKYINYGTVVTLKSSKNAGGNLHSHQHSYPDTPGNHYQITTYHHSDTNNNWAFQKVTDTPTNPRFLGHNDKIVLYHTETQQYLSILQNRVTSSPLTTASIWTLEIVTDILGKEHNVKTLTTRFRLKNVESGCYLSSSNNNYPSWGYNQGEVVCTKKKDVTTLWNIESNPYKSNNEEHNKERNQESNQEHIKEGDDENLQLVNPEYREVRNLQTFFISHFLHLNTSMFLTNKSFTQEKDLEPVRLVSKPIEWFILRRGLRMTGWSTERPKFYMFGNPISWYLSNICVLIGPLILLIKTIKIKRNLKNRLDPTIRHNIARDYLCIYLFTGETLSDDKMNVYTIHTFIDNYIKEMYNNVSEGVLQSNDKNHLLVGYTETINSNEISRLSDFIVEREFKNMEINFLMVKNNEEVEKVFTIPFLILKREKCKKTKLTVLKFVETVDENEKDSYNYLSAGTFRNTKFIMKMLVFYLIILQKTVFKCRNPTENIGLIVYYGKSQDFLLNNFRNDYVANLVQNNVSASNLSLLVGNDSIFNIKKGNLPKFINFCHKNFDINRFTSIKIFKLQKNEERTYSLENSMESGKLDLLVDSYELHFVPQISTKVVSYFIPYISFKIFTEKKGKIRNKIYKFESNLYKYTYEVENLSLRLKKEEENFNGSITRQDNNSSNIYILYFKYKSHSGKIFWADFDRKLFSGNKHTEEQNDKFFIFKNLLYEMIDLNFCCRKWYVFQEKE</sequence>
<evidence type="ECO:0000256" key="6">
    <source>
        <dbReference type="ARBA" id="ARBA00022679"/>
    </source>
</evidence>
<dbReference type="PANTHER" id="PTHR10050">
    <property type="entry name" value="DOLICHYL-PHOSPHATE-MANNOSE--PROTEIN MANNOSYLTRANSFERASE"/>
    <property type="match status" value="1"/>
</dbReference>
<dbReference type="AlphaFoldDB" id="A0A4Q9LPJ5"/>
<feature type="transmembrane region" description="Helical" evidence="15">
    <location>
        <begin position="243"/>
        <end position="276"/>
    </location>
</feature>
<dbReference type="InterPro" id="IPR036300">
    <property type="entry name" value="MIR_dom_sf"/>
</dbReference>
<dbReference type="InterPro" id="IPR032421">
    <property type="entry name" value="PMT_4TMC"/>
</dbReference>
<evidence type="ECO:0000256" key="4">
    <source>
        <dbReference type="ARBA" id="ARBA00012839"/>
    </source>
</evidence>
<keyword evidence="5 17" id="KW-0328">Glycosyltransferase</keyword>
<feature type="domain" description="MIR" evidence="16">
    <location>
        <begin position="346"/>
        <end position="401"/>
    </location>
</feature>
<dbReference type="InterPro" id="IPR016093">
    <property type="entry name" value="MIR_motif"/>
</dbReference>
<dbReference type="InterPro" id="IPR003342">
    <property type="entry name" value="ArnT-like_N"/>
</dbReference>
<evidence type="ECO:0000256" key="14">
    <source>
        <dbReference type="SAM" id="MobiDB-lite"/>
    </source>
</evidence>
<comment type="similarity">
    <text evidence="3">Belongs to the glycosyltransferase 39 family.</text>
</comment>
<dbReference type="PANTHER" id="PTHR10050:SF46">
    <property type="entry name" value="PROTEIN O-MANNOSYL-TRANSFERASE 2"/>
    <property type="match status" value="1"/>
</dbReference>
<dbReference type="Gene3D" id="2.80.10.50">
    <property type="match status" value="1"/>
</dbReference>
<evidence type="ECO:0000313" key="17">
    <source>
        <dbReference type="EMBL" id="TBU09441.1"/>
    </source>
</evidence>
<feature type="domain" description="MIR" evidence="16">
    <location>
        <begin position="458"/>
        <end position="513"/>
    </location>
</feature>
<evidence type="ECO:0000256" key="10">
    <source>
        <dbReference type="ARBA" id="ARBA00022989"/>
    </source>
</evidence>
<feature type="region of interest" description="Disordered" evidence="14">
    <location>
        <begin position="512"/>
        <end position="541"/>
    </location>
</feature>
<feature type="transmembrane region" description="Helical" evidence="15">
    <location>
        <begin position="135"/>
        <end position="158"/>
    </location>
</feature>
<keyword evidence="7 15" id="KW-0812">Transmembrane</keyword>
<keyword evidence="8" id="KW-0677">Repeat</keyword>
<evidence type="ECO:0000256" key="12">
    <source>
        <dbReference type="ARBA" id="ARBA00045085"/>
    </source>
</evidence>
<accession>A0A4Q9LPJ5</accession>
<dbReference type="Proteomes" id="UP000293045">
    <property type="component" value="Unassembled WGS sequence"/>
</dbReference>
<proteinExistence type="inferred from homology"/>
<evidence type="ECO:0000259" key="16">
    <source>
        <dbReference type="PROSITE" id="PS50919"/>
    </source>
</evidence>
<dbReference type="EMBL" id="PIXR01000071">
    <property type="protein sequence ID" value="TBU09441.1"/>
    <property type="molecule type" value="Genomic_DNA"/>
</dbReference>
<evidence type="ECO:0000256" key="5">
    <source>
        <dbReference type="ARBA" id="ARBA00022676"/>
    </source>
</evidence>
<evidence type="ECO:0000256" key="11">
    <source>
        <dbReference type="ARBA" id="ARBA00023136"/>
    </source>
</evidence>
<evidence type="ECO:0000256" key="3">
    <source>
        <dbReference type="ARBA" id="ARBA00007222"/>
    </source>
</evidence>
<feature type="transmembrane region" description="Helical" evidence="15">
    <location>
        <begin position="101"/>
        <end position="129"/>
    </location>
</feature>
<dbReference type="EC" id="2.4.1.109" evidence="4"/>
<name>A0A4Q9LPJ5_9MICR</name>
<dbReference type="VEuPathDB" id="MicrosporidiaDB:CWI36_0486p0040"/>
<keyword evidence="10 15" id="KW-1133">Transmembrane helix</keyword>
<dbReference type="GO" id="GO:0004169">
    <property type="term" value="F:dolichyl-phosphate-mannose-protein mannosyltransferase activity"/>
    <property type="evidence" value="ECO:0007669"/>
    <property type="project" value="UniProtKB-EC"/>
</dbReference>
<evidence type="ECO:0000256" key="9">
    <source>
        <dbReference type="ARBA" id="ARBA00022824"/>
    </source>
</evidence>
<organism evidence="17 18">
    <name type="scientific">Hamiltosporidium magnivora</name>
    <dbReference type="NCBI Taxonomy" id="148818"/>
    <lineage>
        <taxon>Eukaryota</taxon>
        <taxon>Fungi</taxon>
        <taxon>Fungi incertae sedis</taxon>
        <taxon>Microsporidia</taxon>
        <taxon>Dubosqiidae</taxon>
        <taxon>Hamiltosporidium</taxon>
    </lineage>
</organism>
<evidence type="ECO:0000256" key="1">
    <source>
        <dbReference type="ARBA" id="ARBA00004477"/>
    </source>
</evidence>
<comment type="catalytic activity">
    <reaction evidence="12">
        <text>a di-trans,poly-cis-dolichyl beta-D-mannosyl phosphate + L-threonyl-[protein] = 3-O-(alpha-D-mannosyl)-L-threonyl-[protein] + a di-trans,poly-cis-dolichyl phosphate + H(+)</text>
        <dbReference type="Rhea" id="RHEA:53396"/>
        <dbReference type="Rhea" id="RHEA-COMP:11060"/>
        <dbReference type="Rhea" id="RHEA-COMP:13547"/>
        <dbReference type="Rhea" id="RHEA-COMP:19498"/>
        <dbReference type="Rhea" id="RHEA-COMP:19501"/>
        <dbReference type="ChEBI" id="CHEBI:15378"/>
        <dbReference type="ChEBI" id="CHEBI:30013"/>
        <dbReference type="ChEBI" id="CHEBI:57683"/>
        <dbReference type="ChEBI" id="CHEBI:58211"/>
        <dbReference type="ChEBI" id="CHEBI:137323"/>
        <dbReference type="EC" id="2.4.1.109"/>
    </reaction>
</comment>
<dbReference type="Pfam" id="PF02815">
    <property type="entry name" value="MIR"/>
    <property type="match status" value="1"/>
</dbReference>
<dbReference type="Pfam" id="PF02366">
    <property type="entry name" value="PMT"/>
    <property type="match status" value="2"/>
</dbReference>
<dbReference type="InterPro" id="IPR027005">
    <property type="entry name" value="PMT-like"/>
</dbReference>
<dbReference type="VEuPathDB" id="MicrosporidiaDB:CWI39_0071p0020"/>
<evidence type="ECO:0000256" key="13">
    <source>
        <dbReference type="ARBA" id="ARBA00045102"/>
    </source>
</evidence>
<dbReference type="CDD" id="cd23276">
    <property type="entry name" value="beta-trefoil_MIR_PMT"/>
    <property type="match status" value="1"/>
</dbReference>